<evidence type="ECO:0000313" key="3">
    <source>
        <dbReference type="Proteomes" id="UP001176468"/>
    </source>
</evidence>
<dbReference type="EMBL" id="JAUQSZ010000009">
    <property type="protein sequence ID" value="MDO7843358.1"/>
    <property type="molecule type" value="Genomic_DNA"/>
</dbReference>
<evidence type="ECO:0000256" key="1">
    <source>
        <dbReference type="SAM" id="Phobius"/>
    </source>
</evidence>
<keyword evidence="1" id="KW-0472">Membrane</keyword>
<sequence>MPATSNCKSFACNTVVEGQVKTCPTCGKKMMSSRTIRILGGTSLACGVFLLGLMGTVTIALLPMLMHPNTGGSSGFTGTPEQARTALYLFAAVMTFGLFATLSGALQVITGRRSRIAIIATFVLAIALFVYVRYATQAFS</sequence>
<keyword evidence="1" id="KW-0812">Transmembrane</keyword>
<evidence type="ECO:0000313" key="2">
    <source>
        <dbReference type="EMBL" id="MDO7843358.1"/>
    </source>
</evidence>
<comment type="caution">
    <text evidence="2">The sequence shown here is derived from an EMBL/GenBank/DDBJ whole genome shotgun (WGS) entry which is preliminary data.</text>
</comment>
<feature type="transmembrane region" description="Helical" evidence="1">
    <location>
        <begin position="38"/>
        <end position="66"/>
    </location>
</feature>
<reference evidence="2" key="1">
    <citation type="submission" date="2023-07" db="EMBL/GenBank/DDBJ databases">
        <authorList>
            <person name="Kim M.K."/>
        </authorList>
    </citation>
    <scope>NUCLEOTIDE SEQUENCE</scope>
    <source>
        <strain evidence="2">CA1-15</strain>
    </source>
</reference>
<keyword evidence="3" id="KW-1185">Reference proteome</keyword>
<feature type="transmembrane region" description="Helical" evidence="1">
    <location>
        <begin position="86"/>
        <end position="109"/>
    </location>
</feature>
<dbReference type="RefSeq" id="WP_304561812.1">
    <property type="nucleotide sequence ID" value="NZ_JAUQSZ010000009.1"/>
</dbReference>
<name>A0ABT9A0J6_9SPHN</name>
<organism evidence="2 3">
    <name type="scientific">Sphingomonas immobilis</name>
    <dbReference type="NCBI Taxonomy" id="3063997"/>
    <lineage>
        <taxon>Bacteria</taxon>
        <taxon>Pseudomonadati</taxon>
        <taxon>Pseudomonadota</taxon>
        <taxon>Alphaproteobacteria</taxon>
        <taxon>Sphingomonadales</taxon>
        <taxon>Sphingomonadaceae</taxon>
        <taxon>Sphingomonas</taxon>
    </lineage>
</organism>
<feature type="transmembrane region" description="Helical" evidence="1">
    <location>
        <begin position="116"/>
        <end position="134"/>
    </location>
</feature>
<gene>
    <name evidence="2" type="ORF">Q5H94_13560</name>
</gene>
<protein>
    <submittedName>
        <fullName evidence="2">Uncharacterized protein</fullName>
    </submittedName>
</protein>
<keyword evidence="1" id="KW-1133">Transmembrane helix</keyword>
<dbReference type="Proteomes" id="UP001176468">
    <property type="component" value="Unassembled WGS sequence"/>
</dbReference>
<accession>A0ABT9A0J6</accession>
<proteinExistence type="predicted"/>